<sequence length="380" mass="43926">MAARPRSHKISIPNLYCKLDKRTGKIYWQYKHPVSGRFHSLGTDEVEAKKVASEANTIIAEQRTRQVLSVNDRLARMKGRRTDITVTEWIDKYIEIQDERLKHRELRPNSYRQKAKPVRLFREHCGMQYLKDISALDISEITDAVKAEGHNRMAQVVRMVLIDVFKEAQHNGHVPPGYNPALATKQPRNRVTRQRLSLEEWKTIYEAAEKQEPYLQCGMLLAIITGQRLGDICNMKFKDIWDDMLHVEQEKTGSRLAIPLDLKCEALGLTLRDVVSKCRDAVISKYLVHFRHTTSQANRGDQVSTSSLTSTFKKARDRSGLKWDKGSPPTFHEQRSLSERLYREQGVDTQKLLGHKSRKMTDKYNDDRGKDWVIVNTKTG</sequence>
<dbReference type="InterPro" id="IPR044068">
    <property type="entry name" value="CB"/>
</dbReference>
<dbReference type="Gene3D" id="3.30.160.60">
    <property type="entry name" value="Classic Zinc Finger"/>
    <property type="match status" value="1"/>
</dbReference>
<dbReference type="BioCyc" id="SENT588858:STM14_RS06705-MONOMER"/>
<dbReference type="HOGENOM" id="CLU_049005_0_0_6"/>
<dbReference type="EMBL" id="CP001363">
    <property type="protein sequence ID" value="ACY87903.1"/>
    <property type="molecule type" value="Genomic_DNA"/>
</dbReference>
<comment type="similarity">
    <text evidence="1">Belongs to the 'phage' integrase family.</text>
</comment>
<dbReference type="CDD" id="cd00800">
    <property type="entry name" value="INT_Lambda_C"/>
    <property type="match status" value="1"/>
</dbReference>
<keyword evidence="9" id="KW-1185">Reference proteome</keyword>
<dbReference type="AlphaFoldDB" id="A0A0F6B077"/>
<evidence type="ECO:0000256" key="4">
    <source>
        <dbReference type="ARBA" id="ARBA00023172"/>
    </source>
</evidence>
<evidence type="ECO:0000256" key="3">
    <source>
        <dbReference type="ARBA" id="ARBA00023125"/>
    </source>
</evidence>
<evidence type="ECO:0000256" key="1">
    <source>
        <dbReference type="ARBA" id="ARBA00008857"/>
    </source>
</evidence>
<evidence type="ECO:0000313" key="8">
    <source>
        <dbReference type="EMBL" id="ACY87903.1"/>
    </source>
</evidence>
<evidence type="ECO:0000313" key="9">
    <source>
        <dbReference type="Proteomes" id="UP000002695"/>
    </source>
</evidence>
<dbReference type="SMR" id="A0A0F6B077"/>
<dbReference type="InterPro" id="IPR002104">
    <property type="entry name" value="Integrase_catalytic"/>
</dbReference>
<dbReference type="InterPro" id="IPR050090">
    <property type="entry name" value="Tyrosine_recombinase_XerCD"/>
</dbReference>
<dbReference type="PANTHER" id="PTHR30349:SF64">
    <property type="entry name" value="PROPHAGE INTEGRASE INTD-RELATED"/>
    <property type="match status" value="1"/>
</dbReference>
<dbReference type="InterPro" id="IPR015094">
    <property type="entry name" value="Integrase_lambda-typ_DNA-bd_N"/>
</dbReference>
<dbReference type="SUPFAM" id="SSF56349">
    <property type="entry name" value="DNA breaking-rejoining enzymes"/>
    <property type="match status" value="1"/>
</dbReference>
<evidence type="ECO:0000256" key="2">
    <source>
        <dbReference type="ARBA" id="ARBA00022908"/>
    </source>
</evidence>
<keyword evidence="3 5" id="KW-0238">DNA-binding</keyword>
<dbReference type="Pfam" id="PF00589">
    <property type="entry name" value="Phage_integrase"/>
    <property type="match status" value="1"/>
</dbReference>
<dbReference type="KEGG" id="seo:STM14_1417"/>
<gene>
    <name evidence="8" type="ordered locus">STM14_1417</name>
</gene>
<feature type="domain" description="Core-binding (CB)" evidence="7">
    <location>
        <begin position="84"/>
        <end position="169"/>
    </location>
</feature>
<name>A0A0F6B077_SALT1</name>
<dbReference type="Proteomes" id="UP000002695">
    <property type="component" value="Chromosome"/>
</dbReference>
<organism evidence="8 9">
    <name type="scientific">Salmonella typhimurium (strain 14028s / SGSC 2262)</name>
    <dbReference type="NCBI Taxonomy" id="588858"/>
    <lineage>
        <taxon>Bacteria</taxon>
        <taxon>Pseudomonadati</taxon>
        <taxon>Pseudomonadota</taxon>
        <taxon>Gammaproteobacteria</taxon>
        <taxon>Enterobacterales</taxon>
        <taxon>Enterobacteriaceae</taxon>
        <taxon>Salmonella</taxon>
    </lineage>
</organism>
<dbReference type="InterPro" id="IPR011010">
    <property type="entry name" value="DNA_brk_join_enz"/>
</dbReference>
<protein>
    <submittedName>
        <fullName evidence="8">Prophage lambda integrase</fullName>
    </submittedName>
</protein>
<dbReference type="GO" id="GO:0008907">
    <property type="term" value="F:integrase activity"/>
    <property type="evidence" value="ECO:0007669"/>
    <property type="project" value="InterPro"/>
</dbReference>
<dbReference type="PROSITE" id="PS51900">
    <property type="entry name" value="CB"/>
    <property type="match status" value="1"/>
</dbReference>
<keyword evidence="2" id="KW-0229">DNA integration</keyword>
<dbReference type="Gene3D" id="1.10.443.10">
    <property type="entry name" value="Intergrase catalytic core"/>
    <property type="match status" value="1"/>
</dbReference>
<accession>A0A0F6B077</accession>
<dbReference type="Pfam" id="PF09003">
    <property type="entry name" value="Arm-DNA-bind_1"/>
    <property type="match status" value="1"/>
</dbReference>
<dbReference type="PROSITE" id="PS51898">
    <property type="entry name" value="TYR_RECOMBINASE"/>
    <property type="match status" value="1"/>
</dbReference>
<keyword evidence="4" id="KW-0233">DNA recombination</keyword>
<dbReference type="GO" id="GO:0006310">
    <property type="term" value="P:DNA recombination"/>
    <property type="evidence" value="ECO:0007669"/>
    <property type="project" value="UniProtKB-KW"/>
</dbReference>
<dbReference type="Gene3D" id="1.10.150.130">
    <property type="match status" value="1"/>
</dbReference>
<dbReference type="InterPro" id="IPR010998">
    <property type="entry name" value="Integrase_recombinase_N"/>
</dbReference>
<evidence type="ECO:0000256" key="5">
    <source>
        <dbReference type="PROSITE-ProRule" id="PRU01248"/>
    </source>
</evidence>
<dbReference type="RefSeq" id="WP_000741325.1">
    <property type="nucleotide sequence ID" value="NC_016856.1"/>
</dbReference>
<reference evidence="8 9" key="1">
    <citation type="journal article" date="2010" name="J. Bacteriol.">
        <title>Short-term signatures of evolutionary change in the Salmonella enterica serovar typhimurium 14028 genome.</title>
        <authorList>
            <person name="Jarvik T."/>
            <person name="Smillie C."/>
            <person name="Groisman E.A."/>
            <person name="Ochman H."/>
        </authorList>
    </citation>
    <scope>NUCLEOTIDE SEQUENCE [LARGE SCALE GENOMIC DNA]</scope>
    <source>
        <strain evidence="9">14028s / SGSC 2262</strain>
    </source>
</reference>
<evidence type="ECO:0000259" key="6">
    <source>
        <dbReference type="PROSITE" id="PS51898"/>
    </source>
</evidence>
<evidence type="ECO:0000259" key="7">
    <source>
        <dbReference type="PROSITE" id="PS51900"/>
    </source>
</evidence>
<dbReference type="InterPro" id="IPR013762">
    <property type="entry name" value="Integrase-like_cat_sf"/>
</dbReference>
<feature type="domain" description="Tyr recombinase" evidence="6">
    <location>
        <begin position="191"/>
        <end position="377"/>
    </location>
</feature>
<dbReference type="PANTHER" id="PTHR30349">
    <property type="entry name" value="PHAGE INTEGRASE-RELATED"/>
    <property type="match status" value="1"/>
</dbReference>
<dbReference type="PATRIC" id="fig|588858.6.peg.1387"/>
<proteinExistence type="inferred from homology"/>
<dbReference type="GO" id="GO:0003677">
    <property type="term" value="F:DNA binding"/>
    <property type="evidence" value="ECO:0007669"/>
    <property type="project" value="UniProtKB-UniRule"/>
</dbReference>